<feature type="compositionally biased region" description="Basic and acidic residues" evidence="1">
    <location>
        <begin position="30"/>
        <end position="39"/>
    </location>
</feature>
<protein>
    <submittedName>
        <fullName evidence="2">Uncharacterized protein</fullName>
    </submittedName>
</protein>
<dbReference type="Proteomes" id="UP000253961">
    <property type="component" value="Unassembled WGS sequence"/>
</dbReference>
<reference evidence="2 3" key="1">
    <citation type="submission" date="2018-07" db="EMBL/GenBank/DDBJ databases">
        <title>Pedobacter sp. nov., isolated from soil.</title>
        <authorList>
            <person name="Zhou L.Y."/>
            <person name="Du Z.J."/>
        </authorList>
    </citation>
    <scope>NUCLEOTIDE SEQUENCE [LARGE SCALE GENOMIC DNA]</scope>
    <source>
        <strain evidence="2 3">JDX94</strain>
    </source>
</reference>
<proteinExistence type="predicted"/>
<gene>
    <name evidence="2" type="ORF">DU508_20415</name>
</gene>
<name>A0A369PWX2_9SPHI</name>
<feature type="region of interest" description="Disordered" evidence="1">
    <location>
        <begin position="15"/>
        <end position="39"/>
    </location>
</feature>
<organism evidence="2 3">
    <name type="scientific">Pedobacter chinensis</name>
    <dbReference type="NCBI Taxonomy" id="2282421"/>
    <lineage>
        <taxon>Bacteria</taxon>
        <taxon>Pseudomonadati</taxon>
        <taxon>Bacteroidota</taxon>
        <taxon>Sphingobacteriia</taxon>
        <taxon>Sphingobacteriales</taxon>
        <taxon>Sphingobacteriaceae</taxon>
        <taxon>Pedobacter</taxon>
    </lineage>
</organism>
<accession>A0A369PWX2</accession>
<dbReference type="EMBL" id="QPKV01000012">
    <property type="protein sequence ID" value="RDC54588.1"/>
    <property type="molecule type" value="Genomic_DNA"/>
</dbReference>
<keyword evidence="3" id="KW-1185">Reference proteome</keyword>
<dbReference type="AlphaFoldDB" id="A0A369PWX2"/>
<dbReference type="OrthoDB" id="709892at2"/>
<sequence length="126" mass="14569">MSEIKSLADQLKSRIQEEKGLPEKSQASHGAEKIGVKKTESKETVVNTKRLASFLSSLRDFNMDGQEKILIRIDKRTMNKLRQLKITSNIDMTRVIVFSLHQFLKGHPWLNEYISQTLKNMTHELD</sequence>
<dbReference type="RefSeq" id="WP_056095077.1">
    <property type="nucleotide sequence ID" value="NZ_QPKV01000012.1"/>
</dbReference>
<evidence type="ECO:0000313" key="2">
    <source>
        <dbReference type="EMBL" id="RDC54588.1"/>
    </source>
</evidence>
<evidence type="ECO:0000313" key="3">
    <source>
        <dbReference type="Proteomes" id="UP000253961"/>
    </source>
</evidence>
<comment type="caution">
    <text evidence="2">The sequence shown here is derived from an EMBL/GenBank/DDBJ whole genome shotgun (WGS) entry which is preliminary data.</text>
</comment>
<evidence type="ECO:0000256" key="1">
    <source>
        <dbReference type="SAM" id="MobiDB-lite"/>
    </source>
</evidence>